<accession>A0A645DRI4</accession>
<comment type="caution">
    <text evidence="2">The sequence shown here is derived from an EMBL/GenBank/DDBJ whole genome shotgun (WGS) entry which is preliminary data.</text>
</comment>
<reference evidence="2" key="1">
    <citation type="submission" date="2019-08" db="EMBL/GenBank/DDBJ databases">
        <authorList>
            <person name="Kucharzyk K."/>
            <person name="Murdoch R.W."/>
            <person name="Higgins S."/>
            <person name="Loffler F."/>
        </authorList>
    </citation>
    <scope>NUCLEOTIDE SEQUENCE</scope>
</reference>
<sequence length="277" mass="28770">MVALSEADTPEKATALAAQLQAQGVSYVVLPLKDDRGYLYYASALPLAQKSIAATTVDAAAIATAFRNAGVTPVAGLCAFKDSLVPFVDRTTAVKYNNQDITWLDTSKELGGKAWLNPNSPVAQQYITDLIGEVKGLGFDTVLLQNLQFPEGTGLNLASYGAMAGTKEQLLAQLGQQYQSIDGVSVWFEFPAAAVRGEAAASYGASPATFGLQRVFVRLDDAALSDSTGLAGLLSPFVSGGATGFGVRGVAGSTPEALAVVNDAAKQAGFTSYFVIP</sequence>
<dbReference type="EMBL" id="VSSQ01038925">
    <property type="protein sequence ID" value="MPM91926.1"/>
    <property type="molecule type" value="Genomic_DNA"/>
</dbReference>
<feature type="domain" description="DUF4015" evidence="1">
    <location>
        <begin position="9"/>
        <end position="167"/>
    </location>
</feature>
<name>A0A645DRI4_9ZZZZ</name>
<proteinExistence type="predicted"/>
<dbReference type="AlphaFoldDB" id="A0A645DRI4"/>
<evidence type="ECO:0000259" key="1">
    <source>
        <dbReference type="Pfam" id="PF13200"/>
    </source>
</evidence>
<dbReference type="InterPro" id="IPR025275">
    <property type="entry name" value="DUF4015"/>
</dbReference>
<evidence type="ECO:0000313" key="2">
    <source>
        <dbReference type="EMBL" id="MPM91926.1"/>
    </source>
</evidence>
<dbReference type="Pfam" id="PF13200">
    <property type="entry name" value="DUF4015"/>
    <property type="match status" value="1"/>
</dbReference>
<organism evidence="2">
    <name type="scientific">bioreactor metagenome</name>
    <dbReference type="NCBI Taxonomy" id="1076179"/>
    <lineage>
        <taxon>unclassified sequences</taxon>
        <taxon>metagenomes</taxon>
        <taxon>ecological metagenomes</taxon>
    </lineage>
</organism>
<gene>
    <name evidence="2" type="ORF">SDC9_139060</name>
</gene>
<protein>
    <recommendedName>
        <fullName evidence="1">DUF4015 domain-containing protein</fullName>
    </recommendedName>
</protein>